<dbReference type="InterPro" id="IPR036278">
    <property type="entry name" value="Sialidase_sf"/>
</dbReference>
<dbReference type="SUPFAM" id="SSF50939">
    <property type="entry name" value="Sialidases"/>
    <property type="match status" value="1"/>
</dbReference>
<keyword evidence="1" id="KW-0732">Signal</keyword>
<reference evidence="3" key="1">
    <citation type="journal article" date="2019" name="Int. J. Syst. Evol. Microbiol.">
        <title>The Global Catalogue of Microorganisms (GCM) 10K type strain sequencing project: providing services to taxonomists for standard genome sequencing and annotation.</title>
        <authorList>
            <consortium name="The Broad Institute Genomics Platform"/>
            <consortium name="The Broad Institute Genome Sequencing Center for Infectious Disease"/>
            <person name="Wu L."/>
            <person name="Ma J."/>
        </authorList>
    </citation>
    <scope>NUCLEOTIDE SEQUENCE [LARGE SCALE GENOMIC DNA]</scope>
    <source>
        <strain evidence="3">JCM 16082</strain>
    </source>
</reference>
<organism evidence="2 3">
    <name type="scientific">Gangjinia marincola</name>
    <dbReference type="NCBI Taxonomy" id="578463"/>
    <lineage>
        <taxon>Bacteria</taxon>
        <taxon>Pseudomonadati</taxon>
        <taxon>Bacteroidota</taxon>
        <taxon>Flavobacteriia</taxon>
        <taxon>Flavobacteriales</taxon>
        <taxon>Flavobacteriaceae</taxon>
        <taxon>Gangjinia</taxon>
    </lineage>
</organism>
<proteinExistence type="predicted"/>
<protein>
    <recommendedName>
        <fullName evidence="4">Photosynthesis system II assembly factor Ycf48/Hcf136-like domain-containing protein</fullName>
    </recommendedName>
</protein>
<comment type="caution">
    <text evidence="2">The sequence shown here is derived from an EMBL/GenBank/DDBJ whole genome shotgun (WGS) entry which is preliminary data.</text>
</comment>
<dbReference type="InterPro" id="IPR015943">
    <property type="entry name" value="WD40/YVTN_repeat-like_dom_sf"/>
</dbReference>
<evidence type="ECO:0000313" key="2">
    <source>
        <dbReference type="EMBL" id="GAA0872720.1"/>
    </source>
</evidence>
<dbReference type="Proteomes" id="UP001500507">
    <property type="component" value="Unassembled WGS sequence"/>
</dbReference>
<keyword evidence="3" id="KW-1185">Reference proteome</keyword>
<feature type="chain" id="PRO_5045902495" description="Photosynthesis system II assembly factor Ycf48/Hcf136-like domain-containing protein" evidence="1">
    <location>
        <begin position="20"/>
        <end position="291"/>
    </location>
</feature>
<dbReference type="Gene3D" id="2.130.10.10">
    <property type="entry name" value="YVTN repeat-like/Quinoprotein amine dehydrogenase"/>
    <property type="match status" value="1"/>
</dbReference>
<feature type="signal peptide" evidence="1">
    <location>
        <begin position="1"/>
        <end position="19"/>
    </location>
</feature>
<evidence type="ECO:0008006" key="4">
    <source>
        <dbReference type="Google" id="ProtNLM"/>
    </source>
</evidence>
<sequence length="291" mass="31648">MKNTGLLTRGLILFFLALAAQSCADKADKEENSRELFTPPIVEKKTKKTPQEQMRFAEERVLHERNMQINPTTGELPLGLILREKQLARQELSLSRSRNSVTNATTFETRGPSNLGGRTRALKVDISDPTGNTLLAGGISSGVFRTTNGGASWVKVSSNSDINNASALAQDPRSGFQNIWYYATGEALGNSASVTGAYFGNGIWKSIDSGLTWSKIPGTDSDLGDLDSDFDFVFNVIVHPVTGDLYAATWRGIRRYDGTNWFDELNDNSAFTDIAITTDGQVYAAFAGNSG</sequence>
<accession>A0ABN1MHS7</accession>
<evidence type="ECO:0000256" key="1">
    <source>
        <dbReference type="SAM" id="SignalP"/>
    </source>
</evidence>
<dbReference type="PROSITE" id="PS51257">
    <property type="entry name" value="PROKAR_LIPOPROTEIN"/>
    <property type="match status" value="1"/>
</dbReference>
<gene>
    <name evidence="2" type="ORF">GCM10009117_18670</name>
</gene>
<dbReference type="EMBL" id="BAAAFG010000015">
    <property type="protein sequence ID" value="GAA0872720.1"/>
    <property type="molecule type" value="Genomic_DNA"/>
</dbReference>
<evidence type="ECO:0000313" key="3">
    <source>
        <dbReference type="Proteomes" id="UP001500507"/>
    </source>
</evidence>
<dbReference type="RefSeq" id="WP_343766527.1">
    <property type="nucleotide sequence ID" value="NZ_BAAAFG010000015.1"/>
</dbReference>
<name>A0ABN1MHS7_9FLAO</name>